<dbReference type="InterPro" id="IPR012816">
    <property type="entry name" value="NADAR"/>
</dbReference>
<name>A0A8J3IRQ9_9CHLR</name>
<comment type="catalytic activity">
    <reaction evidence="1">
        <text>5-amino-6-(5-phospho-D-ribosylamino)uracil + H2O = 5,6-diaminouracil + D-ribose 5-phosphate</text>
        <dbReference type="Rhea" id="RHEA:55020"/>
        <dbReference type="ChEBI" id="CHEBI:15377"/>
        <dbReference type="ChEBI" id="CHEBI:46252"/>
        <dbReference type="ChEBI" id="CHEBI:58453"/>
        <dbReference type="ChEBI" id="CHEBI:78346"/>
    </reaction>
</comment>
<feature type="domain" description="NADAR" evidence="3">
    <location>
        <begin position="22"/>
        <end position="159"/>
    </location>
</feature>
<evidence type="ECO:0000256" key="2">
    <source>
        <dbReference type="ARBA" id="ARBA00000751"/>
    </source>
</evidence>
<accession>A0A8J3IRQ9</accession>
<dbReference type="EMBL" id="BNJK01000003">
    <property type="protein sequence ID" value="GHP00830.1"/>
    <property type="molecule type" value="Genomic_DNA"/>
</dbReference>
<dbReference type="SUPFAM" id="SSF143990">
    <property type="entry name" value="YbiA-like"/>
    <property type="match status" value="1"/>
</dbReference>
<dbReference type="CDD" id="cd15457">
    <property type="entry name" value="NADAR"/>
    <property type="match status" value="1"/>
</dbReference>
<dbReference type="Proteomes" id="UP000597444">
    <property type="component" value="Unassembled WGS sequence"/>
</dbReference>
<dbReference type="InterPro" id="IPR037238">
    <property type="entry name" value="YbiA-like_sf"/>
</dbReference>
<evidence type="ECO:0000256" key="1">
    <source>
        <dbReference type="ARBA" id="ARBA00000022"/>
    </source>
</evidence>
<organism evidence="4 5">
    <name type="scientific">Reticulibacter mediterranei</name>
    <dbReference type="NCBI Taxonomy" id="2778369"/>
    <lineage>
        <taxon>Bacteria</taxon>
        <taxon>Bacillati</taxon>
        <taxon>Chloroflexota</taxon>
        <taxon>Ktedonobacteria</taxon>
        <taxon>Ktedonobacterales</taxon>
        <taxon>Reticulibacteraceae</taxon>
        <taxon>Reticulibacter</taxon>
    </lineage>
</organism>
<evidence type="ECO:0000259" key="3">
    <source>
        <dbReference type="Pfam" id="PF08719"/>
    </source>
</evidence>
<reference evidence="4" key="1">
    <citation type="submission" date="2020-10" db="EMBL/GenBank/DDBJ databases">
        <title>Taxonomic study of unclassified bacteria belonging to the class Ktedonobacteria.</title>
        <authorList>
            <person name="Yabe S."/>
            <person name="Wang C.M."/>
            <person name="Zheng Y."/>
            <person name="Sakai Y."/>
            <person name="Cavaletti L."/>
            <person name="Monciardini P."/>
            <person name="Donadio S."/>
        </authorList>
    </citation>
    <scope>NUCLEOTIDE SEQUENCE</scope>
    <source>
        <strain evidence="4">ID150040</strain>
    </source>
</reference>
<sequence>MKTTVLLNGKQPHICLPKLVLFYDVNGTYGAFSNLAPYPIEQDGVWWPTVEHHFQAQKFHEPSLRERIRQLPFAEQAAVMGRSRHFLLRPDWEDVKYEIMRRALYCKFTTHAPIRELLIETGEALIIEDARDDYCWGCGRDGSGRNMLGLLLMELRTVLQQRER</sequence>
<evidence type="ECO:0000313" key="4">
    <source>
        <dbReference type="EMBL" id="GHP00830.1"/>
    </source>
</evidence>
<dbReference type="RefSeq" id="WP_220211407.1">
    <property type="nucleotide sequence ID" value="NZ_BNJK01000003.1"/>
</dbReference>
<comment type="caution">
    <text evidence="4">The sequence shown here is derived from an EMBL/GenBank/DDBJ whole genome shotgun (WGS) entry which is preliminary data.</text>
</comment>
<gene>
    <name evidence="4" type="primary">ybiA_2</name>
    <name evidence="4" type="ORF">KSF_108770</name>
</gene>
<evidence type="ECO:0000313" key="5">
    <source>
        <dbReference type="Proteomes" id="UP000597444"/>
    </source>
</evidence>
<dbReference type="NCBIfam" id="TIGR02464">
    <property type="entry name" value="ribofla_fusion"/>
    <property type="match status" value="1"/>
</dbReference>
<dbReference type="Gene3D" id="1.10.357.40">
    <property type="entry name" value="YbiA-like"/>
    <property type="match status" value="1"/>
</dbReference>
<comment type="catalytic activity">
    <reaction evidence="2">
        <text>2,5-diamino-6-hydroxy-4-(5-phosphoribosylamino)-pyrimidine + H2O = 2,5,6-triamino-4-hydroxypyrimidine + D-ribose 5-phosphate</text>
        <dbReference type="Rhea" id="RHEA:23436"/>
        <dbReference type="ChEBI" id="CHEBI:15377"/>
        <dbReference type="ChEBI" id="CHEBI:58614"/>
        <dbReference type="ChEBI" id="CHEBI:78346"/>
        <dbReference type="ChEBI" id="CHEBI:137796"/>
    </reaction>
</comment>
<dbReference type="Pfam" id="PF08719">
    <property type="entry name" value="NADAR"/>
    <property type="match status" value="1"/>
</dbReference>
<protein>
    <submittedName>
        <fullName evidence="4">N-glycosidase YbiA</fullName>
    </submittedName>
</protein>
<proteinExistence type="predicted"/>
<keyword evidence="5" id="KW-1185">Reference proteome</keyword>
<dbReference type="AlphaFoldDB" id="A0A8J3IRQ9"/>